<protein>
    <recommendedName>
        <fullName evidence="2">DUF7657 domain-containing protein</fullName>
    </recommendedName>
</protein>
<name>A0A4R5U6T6_9GAMM</name>
<feature type="transmembrane region" description="Helical" evidence="1">
    <location>
        <begin position="423"/>
        <end position="441"/>
    </location>
</feature>
<feature type="transmembrane region" description="Helical" evidence="1">
    <location>
        <begin position="227"/>
        <end position="249"/>
    </location>
</feature>
<feature type="transmembrane region" description="Helical" evidence="1">
    <location>
        <begin position="482"/>
        <end position="502"/>
    </location>
</feature>
<evidence type="ECO:0000256" key="1">
    <source>
        <dbReference type="SAM" id="Phobius"/>
    </source>
</evidence>
<gene>
    <name evidence="3" type="ORF">E2F49_12355</name>
</gene>
<dbReference type="RefSeq" id="WP_133394183.1">
    <property type="nucleotide sequence ID" value="NZ_SMTG01000005.1"/>
</dbReference>
<feature type="transmembrane region" description="Helical" evidence="1">
    <location>
        <begin position="397"/>
        <end position="416"/>
    </location>
</feature>
<sequence length="864" mass="95064">MNRQSAERSTVWSNRPINLLQRFVDGWSNMSLLGRVLLVGSVTISIVWLSLGAYQSHYISGLRLLGDDVTQTIFGSPREGRGDEWSTYIPMLKQAYLEGFPETSRLEPYLESYRLFVGIPRPDWTMIFTPTLALYFVLPGPLALSFQGLFYNALFLASFVWLLTNLGARKEVAVPVSLMVLFSMYYQVWWSSNLSTLGPSLLPLAVLSANMRWRYKFFLLTWSISHMLMGAMYPAFYYVIAFSLAPLVLLMKRDLLRPTALILAALSAAIAVAIYWSQYADYIEAVSLTAYPGARFSTGGGAPWSVLLGLIFPTAAAVSPVDVGLTVYELCVVGTVLPLIAIAALLRTGSARDSAPLLVLFVTMFVIMAIFTVVGGFPQSLAKYTGLFIVPGRRMQLGLSLLTVGVCALLISRAYGKIENRQMLVAAVIFTIGSLVVGVRADARGQFFMIEAYPWIFLALVVIGIALDVLRSDQRAFAHGTLALPVVLWGAALAHVIIFGSFNPVMRAKDILTPVRTQLTEDWKALFEANGGKPIATLGNYGHLLRGENLPALEAIHLINVEDETYRRTFPEFTRADRETLFNQMRGIRFDNVKQYDAAGITAILPVMEHAYRIEPDFRTLLPSLLDDIEPLNEQMAVDDVEQINLSDFRVFWKSRLDQALPLDSRLVVNSGCRILSTELTRYPVDITAYSGNVMLRGLAGVTTLQAGTKEAAEACAVSMKLTSPTIAARHSEKFVIVPNAQLDGAAWSGRACDLSGEPNRTFGPRRNITLDGYLIGANGGLVSDFTLLLRDKEAGKLYGGGAITGAVRKDVAEYFGSEVLSRSGFKARFSLEGVDAGHYDVVFLFAEKGANFFCESGKNIVVL</sequence>
<dbReference type="AlphaFoldDB" id="A0A4R5U6T6"/>
<reference evidence="3 4" key="1">
    <citation type="submission" date="2019-03" db="EMBL/GenBank/DDBJ databases">
        <title>Luteimonas zhaokaii sp.nov., isolated from the rectal contents of Plateau pika in Yushu, Qinghai Province, China.</title>
        <authorList>
            <person name="Zhang G."/>
        </authorList>
    </citation>
    <scope>NUCLEOTIDE SEQUENCE [LARGE SCALE GENOMIC DNA]</scope>
    <source>
        <strain evidence="3 4">THG-MD21</strain>
    </source>
</reference>
<dbReference type="InterPro" id="IPR056074">
    <property type="entry name" value="DUF7657"/>
</dbReference>
<feature type="transmembrane region" description="Helical" evidence="1">
    <location>
        <begin position="325"/>
        <end position="346"/>
    </location>
</feature>
<feature type="transmembrane region" description="Helical" evidence="1">
    <location>
        <begin position="296"/>
        <end position="319"/>
    </location>
</feature>
<accession>A0A4R5U6T6</accession>
<feature type="transmembrane region" description="Helical" evidence="1">
    <location>
        <begin position="124"/>
        <end position="143"/>
    </location>
</feature>
<feature type="domain" description="DUF7657" evidence="2">
    <location>
        <begin position="36"/>
        <end position="412"/>
    </location>
</feature>
<keyword evidence="1" id="KW-1133">Transmembrane helix</keyword>
<keyword evidence="1" id="KW-0472">Membrane</keyword>
<evidence type="ECO:0000259" key="2">
    <source>
        <dbReference type="Pfam" id="PF24677"/>
    </source>
</evidence>
<feature type="transmembrane region" description="Helical" evidence="1">
    <location>
        <begin position="32"/>
        <end position="54"/>
    </location>
</feature>
<feature type="transmembrane region" description="Helical" evidence="1">
    <location>
        <begin position="255"/>
        <end position="276"/>
    </location>
</feature>
<feature type="transmembrane region" description="Helical" evidence="1">
    <location>
        <begin position="358"/>
        <end position="377"/>
    </location>
</feature>
<organism evidence="3 4">
    <name type="scientific">Luteimonas terrae</name>
    <dbReference type="NCBI Taxonomy" id="1530191"/>
    <lineage>
        <taxon>Bacteria</taxon>
        <taxon>Pseudomonadati</taxon>
        <taxon>Pseudomonadota</taxon>
        <taxon>Gammaproteobacteria</taxon>
        <taxon>Lysobacterales</taxon>
        <taxon>Lysobacteraceae</taxon>
        <taxon>Luteimonas</taxon>
    </lineage>
</organism>
<feature type="transmembrane region" description="Helical" evidence="1">
    <location>
        <begin position="453"/>
        <end position="470"/>
    </location>
</feature>
<dbReference type="Pfam" id="PF24677">
    <property type="entry name" value="DUF7657"/>
    <property type="match status" value="1"/>
</dbReference>
<dbReference type="OrthoDB" id="6053736at2"/>
<comment type="caution">
    <text evidence="3">The sequence shown here is derived from an EMBL/GenBank/DDBJ whole genome shotgun (WGS) entry which is preliminary data.</text>
</comment>
<proteinExistence type="predicted"/>
<keyword evidence="1" id="KW-0812">Transmembrane</keyword>
<dbReference type="EMBL" id="SMTG01000005">
    <property type="protein sequence ID" value="TDK29990.1"/>
    <property type="molecule type" value="Genomic_DNA"/>
</dbReference>
<feature type="transmembrane region" description="Helical" evidence="1">
    <location>
        <begin position="149"/>
        <end position="166"/>
    </location>
</feature>
<dbReference type="Proteomes" id="UP000295543">
    <property type="component" value="Unassembled WGS sequence"/>
</dbReference>
<evidence type="ECO:0000313" key="3">
    <source>
        <dbReference type="EMBL" id="TDK29990.1"/>
    </source>
</evidence>
<keyword evidence="4" id="KW-1185">Reference proteome</keyword>
<feature type="transmembrane region" description="Helical" evidence="1">
    <location>
        <begin position="196"/>
        <end position="215"/>
    </location>
</feature>
<evidence type="ECO:0000313" key="4">
    <source>
        <dbReference type="Proteomes" id="UP000295543"/>
    </source>
</evidence>